<dbReference type="Proteomes" id="UP000000763">
    <property type="component" value="Chromosome 4"/>
</dbReference>
<sequence length="480" mass="54151">MASSSSSPPLHPWHHTDSDPAWCWTTLEYCILDLETINLILQTSYLNELLVVQRLRGSVKIRVHLIKRSHHCPHATKKVLAWVKEKRPSVRNAWMIEEVDWGPNQDLLQVYFYLTTSRVHHSSITIASLCYYILGLPSSTYILLVNTALILAIATSRPSRCHEPATGCTVLSIASMSGAQNQRYQQGARDDRTLVQQIWLRNLSCLHNRILIHIASNSSTLVASENNQGNEKEKKDEEEKDLSIAPCMLEECSIHQALIISKDEKKGNDNGATATQGMHIYNVPTMSTTYATLEQPIVEPIVEIPLSQNNLLDVTCDKEELCDDSLISMPQLVNEHVSSTVEPLCVEFKHVIYIASENEELKLLSSLNTWGYIQFDDLCPLNCLEKKLFASCLNELQVGLQEGECCGFSTTKILGSNHMAIKKCSVQDVVIDKDKYSMLHYKVKPRMVSNQERDDDEDTTSSDITMTTLCIDQPKRYLLG</sequence>
<reference evidence="2" key="1">
    <citation type="journal article" date="2005" name="Nature">
        <title>The map-based sequence of the rice genome.</title>
        <authorList>
            <consortium name="International rice genome sequencing project (IRGSP)"/>
            <person name="Matsumoto T."/>
            <person name="Wu J."/>
            <person name="Kanamori H."/>
            <person name="Katayose Y."/>
            <person name="Fujisawa M."/>
            <person name="Namiki N."/>
            <person name="Mizuno H."/>
            <person name="Yamamoto K."/>
            <person name="Antonio B.A."/>
            <person name="Baba T."/>
            <person name="Sakata K."/>
            <person name="Nagamura Y."/>
            <person name="Aoki H."/>
            <person name="Arikawa K."/>
            <person name="Arita K."/>
            <person name="Bito T."/>
            <person name="Chiden Y."/>
            <person name="Fujitsuka N."/>
            <person name="Fukunaka R."/>
            <person name="Hamada M."/>
            <person name="Harada C."/>
            <person name="Hayashi A."/>
            <person name="Hijishita S."/>
            <person name="Honda M."/>
            <person name="Hosokawa S."/>
            <person name="Ichikawa Y."/>
            <person name="Idonuma A."/>
            <person name="Iijima M."/>
            <person name="Ikeda M."/>
            <person name="Ikeno M."/>
            <person name="Ito K."/>
            <person name="Ito S."/>
            <person name="Ito T."/>
            <person name="Ito Y."/>
            <person name="Ito Y."/>
            <person name="Iwabuchi A."/>
            <person name="Kamiya K."/>
            <person name="Karasawa W."/>
            <person name="Kurita K."/>
            <person name="Katagiri S."/>
            <person name="Kikuta A."/>
            <person name="Kobayashi H."/>
            <person name="Kobayashi N."/>
            <person name="Machita K."/>
            <person name="Maehara T."/>
            <person name="Masukawa M."/>
            <person name="Mizubayashi T."/>
            <person name="Mukai Y."/>
            <person name="Nagasaki H."/>
            <person name="Nagata Y."/>
            <person name="Naito S."/>
            <person name="Nakashima M."/>
            <person name="Nakama Y."/>
            <person name="Nakamichi Y."/>
            <person name="Nakamura M."/>
            <person name="Meguro A."/>
            <person name="Negishi M."/>
            <person name="Ohta I."/>
            <person name="Ohta T."/>
            <person name="Okamoto M."/>
            <person name="Ono N."/>
            <person name="Saji S."/>
            <person name="Sakaguchi M."/>
            <person name="Sakai K."/>
            <person name="Shibata M."/>
            <person name="Shimokawa T."/>
            <person name="Song J."/>
            <person name="Takazaki Y."/>
            <person name="Terasawa K."/>
            <person name="Tsugane M."/>
            <person name="Tsuji K."/>
            <person name="Ueda S."/>
            <person name="Waki K."/>
            <person name="Yamagata H."/>
            <person name="Yamamoto M."/>
            <person name="Yamamoto S."/>
            <person name="Yamane H."/>
            <person name="Yoshiki S."/>
            <person name="Yoshihara R."/>
            <person name="Yukawa K."/>
            <person name="Zhong H."/>
            <person name="Yano M."/>
            <person name="Yuan Q."/>
            <person name="Ouyang S."/>
            <person name="Liu J."/>
            <person name="Jones K.M."/>
            <person name="Gansberger K."/>
            <person name="Moffat K."/>
            <person name="Hill J."/>
            <person name="Bera J."/>
            <person name="Fadrosh D."/>
            <person name="Jin S."/>
            <person name="Johri S."/>
            <person name="Kim M."/>
            <person name="Overton L."/>
            <person name="Reardon M."/>
            <person name="Tsitrin T."/>
            <person name="Vuong H."/>
            <person name="Weaver B."/>
            <person name="Ciecko A."/>
            <person name="Tallon L."/>
            <person name="Jackson J."/>
            <person name="Pai G."/>
            <person name="Aken S.V."/>
            <person name="Utterback T."/>
            <person name="Reidmuller S."/>
            <person name="Feldblyum T."/>
            <person name="Hsiao J."/>
            <person name="Zismann V."/>
            <person name="Iobst S."/>
            <person name="de Vazeille A.R."/>
            <person name="Buell C.R."/>
            <person name="Ying K."/>
            <person name="Li Y."/>
            <person name="Lu T."/>
            <person name="Huang Y."/>
            <person name="Zhao Q."/>
            <person name="Feng Q."/>
            <person name="Zhang L."/>
            <person name="Zhu J."/>
            <person name="Weng Q."/>
            <person name="Mu J."/>
            <person name="Lu Y."/>
            <person name="Fan D."/>
            <person name="Liu Y."/>
            <person name="Guan J."/>
            <person name="Zhang Y."/>
            <person name="Yu S."/>
            <person name="Liu X."/>
            <person name="Zhang Y."/>
            <person name="Hong G."/>
            <person name="Han B."/>
            <person name="Choisne N."/>
            <person name="Demange N."/>
            <person name="Orjeda G."/>
            <person name="Samain S."/>
            <person name="Cattolico L."/>
            <person name="Pelletier E."/>
            <person name="Couloux A."/>
            <person name="Segurens B."/>
            <person name="Wincker P."/>
            <person name="D'Hont A."/>
            <person name="Scarpelli C."/>
            <person name="Weissenbach J."/>
            <person name="Salanoubat M."/>
            <person name="Quetier F."/>
            <person name="Yu Y."/>
            <person name="Kim H.R."/>
            <person name="Rambo T."/>
            <person name="Currie J."/>
            <person name="Collura K."/>
            <person name="Luo M."/>
            <person name="Yang T."/>
            <person name="Ammiraju J.S.S."/>
            <person name="Engler F."/>
            <person name="Soderlund C."/>
            <person name="Wing R.A."/>
            <person name="Palmer L.E."/>
            <person name="de la Bastide M."/>
            <person name="Spiegel L."/>
            <person name="Nascimento L."/>
            <person name="Zutavern T."/>
            <person name="O'Shaughnessy A."/>
            <person name="Dike S."/>
            <person name="Dedhia N."/>
            <person name="Preston R."/>
            <person name="Balija V."/>
            <person name="McCombie W.R."/>
            <person name="Chow T."/>
            <person name="Chen H."/>
            <person name="Chung M."/>
            <person name="Chen C."/>
            <person name="Shaw J."/>
            <person name="Wu H."/>
            <person name="Hsiao K."/>
            <person name="Chao Y."/>
            <person name="Chu M."/>
            <person name="Cheng C."/>
            <person name="Hour A."/>
            <person name="Lee P."/>
            <person name="Lin S."/>
            <person name="Lin Y."/>
            <person name="Liou J."/>
            <person name="Liu S."/>
            <person name="Hsing Y."/>
            <person name="Raghuvanshi S."/>
            <person name="Mohanty A."/>
            <person name="Bharti A.K."/>
            <person name="Gaur A."/>
            <person name="Gupta V."/>
            <person name="Kumar D."/>
            <person name="Ravi V."/>
            <person name="Vij S."/>
            <person name="Kapur A."/>
            <person name="Khurana P."/>
            <person name="Khurana P."/>
            <person name="Khurana J.P."/>
            <person name="Tyagi A.K."/>
            <person name="Gaikwad K."/>
            <person name="Singh A."/>
            <person name="Dalal V."/>
            <person name="Srivastava S."/>
            <person name="Dixit A."/>
            <person name="Pal A.K."/>
            <person name="Ghazi I.A."/>
            <person name="Yadav M."/>
            <person name="Pandit A."/>
            <person name="Bhargava A."/>
            <person name="Sureshbabu K."/>
            <person name="Batra K."/>
            <person name="Sharma T.R."/>
            <person name="Mohapatra T."/>
            <person name="Singh N.K."/>
            <person name="Messing J."/>
            <person name="Nelson A.B."/>
            <person name="Fuks G."/>
            <person name="Kavchok S."/>
            <person name="Keizer G."/>
            <person name="Linton E."/>
            <person name="Llaca V."/>
            <person name="Song R."/>
            <person name="Tanyolac B."/>
            <person name="Young S."/>
            <person name="Ho-Il K."/>
            <person name="Hahn J.H."/>
            <person name="Sangsakoo G."/>
            <person name="Vanavichit A."/>
            <person name="de Mattos Luiz.A.T."/>
            <person name="Zimmer P.D."/>
            <person name="Malone G."/>
            <person name="Dellagostin O."/>
            <person name="de Oliveira A.C."/>
            <person name="Bevan M."/>
            <person name="Bancroft I."/>
            <person name="Minx P."/>
            <person name="Cordum H."/>
            <person name="Wilson R."/>
            <person name="Cheng Z."/>
            <person name="Jin W."/>
            <person name="Jiang J."/>
            <person name="Leong S.A."/>
            <person name="Iwama H."/>
            <person name="Gojobori T."/>
            <person name="Itoh T."/>
            <person name="Niimura Y."/>
            <person name="Fujii Y."/>
            <person name="Habara T."/>
            <person name="Sakai H."/>
            <person name="Sato Y."/>
            <person name="Wilson G."/>
            <person name="Kumar K."/>
            <person name="McCouch S."/>
            <person name="Juretic N."/>
            <person name="Hoen D."/>
            <person name="Wright S."/>
            <person name="Bruskiewich R."/>
            <person name="Bureau T."/>
            <person name="Miyao A."/>
            <person name="Hirochika H."/>
            <person name="Nishikawa T."/>
            <person name="Kadowaki K."/>
            <person name="Sugiura M."/>
            <person name="Burr B."/>
            <person name="Sasaki T."/>
        </authorList>
    </citation>
    <scope>NUCLEOTIDE SEQUENCE [LARGE SCALE GENOMIC DNA]</scope>
    <source>
        <strain evidence="2">cv. Nipponbare</strain>
    </source>
</reference>
<organism evidence="1 2">
    <name type="scientific">Oryza sativa subsp. japonica</name>
    <name type="common">Rice</name>
    <dbReference type="NCBI Taxonomy" id="39947"/>
    <lineage>
        <taxon>Eukaryota</taxon>
        <taxon>Viridiplantae</taxon>
        <taxon>Streptophyta</taxon>
        <taxon>Embryophyta</taxon>
        <taxon>Tracheophyta</taxon>
        <taxon>Spermatophyta</taxon>
        <taxon>Magnoliopsida</taxon>
        <taxon>Liliopsida</taxon>
        <taxon>Poales</taxon>
        <taxon>Poaceae</taxon>
        <taxon>BOP clade</taxon>
        <taxon>Oryzoideae</taxon>
        <taxon>Oryzeae</taxon>
        <taxon>Oryzinae</taxon>
        <taxon>Oryza</taxon>
        <taxon>Oryza sativa</taxon>
    </lineage>
</organism>
<evidence type="ECO:0000313" key="2">
    <source>
        <dbReference type="Proteomes" id="UP000000763"/>
    </source>
</evidence>
<gene>
    <name evidence="1" type="primary">OSJNBa0033H08.14</name>
</gene>
<proteinExistence type="predicted"/>
<name>Q7XNR0_ORYSJ</name>
<protein>
    <submittedName>
        <fullName evidence="1">OSJNBa0033H08.14 protein</fullName>
    </submittedName>
</protein>
<dbReference type="EMBL" id="AL662942">
    <property type="protein sequence ID" value="CAE03983.3"/>
    <property type="molecule type" value="Genomic_DNA"/>
</dbReference>
<evidence type="ECO:0000313" key="1">
    <source>
        <dbReference type="EMBL" id="CAE03983.3"/>
    </source>
</evidence>
<accession>Q7XNR0</accession>
<dbReference type="AlphaFoldDB" id="Q7XNR0"/>
<reference evidence="2" key="2">
    <citation type="journal article" date="2008" name="Nucleic Acids Res.">
        <title>The rice annotation project database (RAP-DB): 2008 update.</title>
        <authorList>
            <consortium name="The rice annotation project (RAP)"/>
        </authorList>
    </citation>
    <scope>GENOME REANNOTATION</scope>
    <source>
        <strain evidence="2">cv. Nipponbare</strain>
    </source>
</reference>